<dbReference type="Proteomes" id="UP000029925">
    <property type="component" value="Unassembled WGS sequence"/>
</dbReference>
<dbReference type="InterPro" id="IPR038665">
    <property type="entry name" value="Voltage-dep_anion_channel_sf"/>
</dbReference>
<sequence>MPYKESKMTQEYKTKGYFSYLPISFFGACMGLSAISVAWDKMMRLIQNLTINTENFLAPTHNTNFLPSTLLANFSFALSVSFALLALIAFIGLVSAYALKILSSFESVKLEFVSPLTRPFFGTFFISLLLLPFALHRLGLPESLSLAVWIVGAILMFIFSVHIVQFWICNKLELSHITPAWIIPVVGLLDLPLALPLFVDKVWVQDFSFIIAGFCVGVGFFWSIVLCVLIFARIVFFEKLPEKLMPTLVILLAPFGAGVSAYAVFIRIPILSSIDNSSYVQALISLLNSTNNLDYALFSIGLFLLFALLPQVFQIGKCCPFRISWWAISFPLAAMCIASFNIAESIASKSSALSGGAIFFSALSSMLLIAVTLTFIWLLMRTLRGIIKGELKNLA</sequence>
<dbReference type="EMBL" id="JRPF02000010">
    <property type="protein sequence ID" value="TLD78110.1"/>
    <property type="molecule type" value="Genomic_DNA"/>
</dbReference>
<feature type="transmembrane region" description="Helical" evidence="5">
    <location>
        <begin position="248"/>
        <end position="270"/>
    </location>
</feature>
<feature type="transmembrane region" description="Helical" evidence="5">
    <location>
        <begin position="146"/>
        <end position="168"/>
    </location>
</feature>
<evidence type="ECO:0000256" key="1">
    <source>
        <dbReference type="ARBA" id="ARBA00004141"/>
    </source>
</evidence>
<protein>
    <recommendedName>
        <fullName evidence="8">C4-dicarboxylate ABC transporter</fullName>
    </recommendedName>
</protein>
<dbReference type="STRING" id="76936.BN2458_PEG0724"/>
<feature type="transmembrane region" description="Helical" evidence="5">
    <location>
        <begin position="180"/>
        <end position="199"/>
    </location>
</feature>
<dbReference type="Pfam" id="PF03595">
    <property type="entry name" value="SLAC1"/>
    <property type="match status" value="1"/>
</dbReference>
<dbReference type="PANTHER" id="PTHR37955">
    <property type="entry name" value="TELLURITE RESISTANCE PROTEIN TEHA"/>
    <property type="match status" value="1"/>
</dbReference>
<evidence type="ECO:0008006" key="8">
    <source>
        <dbReference type="Google" id="ProtNLM"/>
    </source>
</evidence>
<gene>
    <name evidence="6" type="ORF">LS75_007945</name>
</gene>
<name>A0A4U8RXV3_9HELI</name>
<keyword evidence="3 5" id="KW-1133">Transmembrane helix</keyword>
<feature type="transmembrane region" description="Helical" evidence="5">
    <location>
        <begin position="295"/>
        <end position="313"/>
    </location>
</feature>
<keyword evidence="2 5" id="KW-0812">Transmembrane</keyword>
<keyword evidence="7" id="KW-1185">Reference proteome</keyword>
<accession>A0A4U8RXV3</accession>
<dbReference type="OrthoDB" id="309023at2"/>
<dbReference type="Gene3D" id="1.50.10.150">
    <property type="entry name" value="Voltage-dependent anion channel"/>
    <property type="match status" value="1"/>
</dbReference>
<evidence type="ECO:0000313" key="7">
    <source>
        <dbReference type="Proteomes" id="UP000029925"/>
    </source>
</evidence>
<reference evidence="6 7" key="1">
    <citation type="journal article" date="2014" name="Genome Announc.">
        <title>Draft genome sequences of eight enterohepatic helicobacter species isolated from both laboratory and wild rodents.</title>
        <authorList>
            <person name="Sheh A."/>
            <person name="Shen Z."/>
            <person name="Fox J.G."/>
        </authorList>
    </citation>
    <scope>NUCLEOTIDE SEQUENCE [LARGE SCALE GENOMIC DNA]</scope>
    <source>
        <strain evidence="6 7">MIT 98-6810</strain>
    </source>
</reference>
<feature type="transmembrane region" description="Helical" evidence="5">
    <location>
        <begin position="325"/>
        <end position="343"/>
    </location>
</feature>
<feature type="transmembrane region" description="Helical" evidence="5">
    <location>
        <begin position="74"/>
        <end position="99"/>
    </location>
</feature>
<evidence type="ECO:0000256" key="5">
    <source>
        <dbReference type="SAM" id="Phobius"/>
    </source>
</evidence>
<feature type="transmembrane region" description="Helical" evidence="5">
    <location>
        <begin position="211"/>
        <end position="236"/>
    </location>
</feature>
<organism evidence="6 7">
    <name type="scientific">Helicobacter typhlonius</name>
    <dbReference type="NCBI Taxonomy" id="76936"/>
    <lineage>
        <taxon>Bacteria</taxon>
        <taxon>Pseudomonadati</taxon>
        <taxon>Campylobacterota</taxon>
        <taxon>Epsilonproteobacteria</taxon>
        <taxon>Campylobacterales</taxon>
        <taxon>Helicobacteraceae</taxon>
        <taxon>Helicobacter</taxon>
    </lineage>
</organism>
<dbReference type="GO" id="GO:0005886">
    <property type="term" value="C:plasma membrane"/>
    <property type="evidence" value="ECO:0007669"/>
    <property type="project" value="TreeGrafter"/>
</dbReference>
<feature type="transmembrane region" description="Helical" evidence="5">
    <location>
        <begin position="120"/>
        <end position="140"/>
    </location>
</feature>
<evidence type="ECO:0000256" key="4">
    <source>
        <dbReference type="ARBA" id="ARBA00023136"/>
    </source>
</evidence>
<dbReference type="GO" id="GO:0046583">
    <property type="term" value="F:monoatomic cation efflux transmembrane transporter activity"/>
    <property type="evidence" value="ECO:0007669"/>
    <property type="project" value="TreeGrafter"/>
</dbReference>
<dbReference type="PROSITE" id="PS51257">
    <property type="entry name" value="PROKAR_LIPOPROTEIN"/>
    <property type="match status" value="1"/>
</dbReference>
<evidence type="ECO:0000256" key="3">
    <source>
        <dbReference type="ARBA" id="ARBA00022989"/>
    </source>
</evidence>
<dbReference type="CDD" id="cd09323">
    <property type="entry name" value="TDT_SLAC1_like"/>
    <property type="match status" value="1"/>
</dbReference>
<comment type="subcellular location">
    <subcellularLocation>
        <location evidence="1">Membrane</location>
        <topology evidence="1">Multi-pass membrane protein</topology>
    </subcellularLocation>
</comment>
<dbReference type="InterPro" id="IPR052951">
    <property type="entry name" value="Tellurite_res_ion_channel"/>
</dbReference>
<evidence type="ECO:0000256" key="2">
    <source>
        <dbReference type="ARBA" id="ARBA00022692"/>
    </source>
</evidence>
<proteinExistence type="predicted"/>
<evidence type="ECO:0000313" key="6">
    <source>
        <dbReference type="EMBL" id="TLD78110.1"/>
    </source>
</evidence>
<dbReference type="InterPro" id="IPR004695">
    <property type="entry name" value="SLAC1/Mae1/Ssu1/TehA"/>
</dbReference>
<comment type="caution">
    <text evidence="6">The sequence shown here is derived from an EMBL/GenBank/DDBJ whole genome shotgun (WGS) entry which is preliminary data.</text>
</comment>
<dbReference type="PANTHER" id="PTHR37955:SF1">
    <property type="entry name" value="DEP DOMAIN-CONTAINING PROTEIN"/>
    <property type="match status" value="1"/>
</dbReference>
<feature type="transmembrane region" description="Helical" evidence="5">
    <location>
        <begin position="355"/>
        <end position="379"/>
    </location>
</feature>
<dbReference type="AlphaFoldDB" id="A0A4U8RXV3"/>
<keyword evidence="4 5" id="KW-0472">Membrane</keyword>
<feature type="transmembrane region" description="Helical" evidence="5">
    <location>
        <begin position="20"/>
        <end position="39"/>
    </location>
</feature>